<dbReference type="EnsemblMetazoa" id="PPA28523.1">
    <property type="protein sequence ID" value="PPA28523.1"/>
    <property type="gene ID" value="WBGene00118077"/>
</dbReference>
<dbReference type="InterPro" id="IPR011042">
    <property type="entry name" value="6-blade_b-propeller_TolB-like"/>
</dbReference>
<dbReference type="InterPro" id="IPR050952">
    <property type="entry name" value="TRIM-NHL_E3_ligases"/>
</dbReference>
<reference evidence="3" key="1">
    <citation type="journal article" date="2008" name="Nat. Genet.">
        <title>The Pristionchus pacificus genome provides a unique perspective on nematode lifestyle and parasitism.</title>
        <authorList>
            <person name="Dieterich C."/>
            <person name="Clifton S.W."/>
            <person name="Schuster L.N."/>
            <person name="Chinwalla A."/>
            <person name="Delehaunty K."/>
            <person name="Dinkelacker I."/>
            <person name="Fulton L."/>
            <person name="Fulton R."/>
            <person name="Godfrey J."/>
            <person name="Minx P."/>
            <person name="Mitreva M."/>
            <person name="Roeseler W."/>
            <person name="Tian H."/>
            <person name="Witte H."/>
            <person name="Yang S.P."/>
            <person name="Wilson R.K."/>
            <person name="Sommer R.J."/>
        </authorList>
    </citation>
    <scope>NUCLEOTIDE SEQUENCE [LARGE SCALE GENOMIC DNA]</scope>
    <source>
        <strain evidence="3">PS312</strain>
    </source>
</reference>
<dbReference type="GO" id="GO:0043161">
    <property type="term" value="P:proteasome-mediated ubiquitin-dependent protein catabolic process"/>
    <property type="evidence" value="ECO:0000318"/>
    <property type="project" value="GO_Central"/>
</dbReference>
<dbReference type="InterPro" id="IPR018957">
    <property type="entry name" value="Znf_C3HC4_RING-type"/>
</dbReference>
<dbReference type="InterPro" id="IPR001841">
    <property type="entry name" value="Znf_RING"/>
</dbReference>
<dbReference type="InterPro" id="IPR001258">
    <property type="entry name" value="NHL_repeat"/>
</dbReference>
<dbReference type="Gene3D" id="2.120.10.30">
    <property type="entry name" value="TolB, C-terminal domain"/>
    <property type="match status" value="3"/>
</dbReference>
<dbReference type="InterPro" id="IPR013083">
    <property type="entry name" value="Znf_RING/FYVE/PHD"/>
</dbReference>
<dbReference type="PROSITE" id="PS50089">
    <property type="entry name" value="ZF_RING_2"/>
    <property type="match status" value="1"/>
</dbReference>
<dbReference type="PROSITE" id="PS51125">
    <property type="entry name" value="NHL"/>
    <property type="match status" value="6"/>
</dbReference>
<proteinExistence type="predicted"/>
<dbReference type="InterPro" id="IPR017907">
    <property type="entry name" value="Znf_RING_CS"/>
</dbReference>
<dbReference type="SMART" id="SM00184">
    <property type="entry name" value="RING"/>
    <property type="match status" value="1"/>
</dbReference>
<feature type="compositionally biased region" description="Low complexity" evidence="1">
    <location>
        <begin position="618"/>
        <end position="627"/>
    </location>
</feature>
<keyword evidence="3" id="KW-1185">Reference proteome</keyword>
<dbReference type="GO" id="GO:0046872">
    <property type="term" value="F:metal ion binding"/>
    <property type="evidence" value="ECO:0007669"/>
    <property type="project" value="InterPro"/>
</dbReference>
<dbReference type="PROSITE" id="PS00518">
    <property type="entry name" value="ZF_RING_1"/>
    <property type="match status" value="1"/>
</dbReference>
<feature type="compositionally biased region" description="Low complexity" evidence="1">
    <location>
        <begin position="541"/>
        <end position="565"/>
    </location>
</feature>
<dbReference type="Gene3D" id="3.30.40.10">
    <property type="entry name" value="Zinc/RING finger domain, C3HC4 (zinc finger)"/>
    <property type="match status" value="1"/>
</dbReference>
<dbReference type="FunFam" id="2.120.10.30:FF:000013">
    <property type="entry name" value="E3 ubiquitin-protein ligase TRIM71"/>
    <property type="match status" value="1"/>
</dbReference>
<dbReference type="Pfam" id="PF01436">
    <property type="entry name" value="NHL"/>
    <property type="match status" value="5"/>
</dbReference>
<dbReference type="SUPFAM" id="SSF57850">
    <property type="entry name" value="RING/U-box"/>
    <property type="match status" value="1"/>
</dbReference>
<gene>
    <name evidence="2" type="primary">WBGene00118077</name>
</gene>
<name>A0A2A6CHA2_PRIPA</name>
<dbReference type="FunFam" id="2.120.10.30:FF:000190">
    <property type="entry name" value="Nhl repeat-containing protein, putative"/>
    <property type="match status" value="1"/>
</dbReference>
<dbReference type="CDD" id="cd14954">
    <property type="entry name" value="NHL_TRIM71_like"/>
    <property type="match status" value="1"/>
</dbReference>
<feature type="region of interest" description="Disordered" evidence="1">
    <location>
        <begin position="452"/>
        <end position="640"/>
    </location>
</feature>
<accession>A0A2A6CHA2</accession>
<feature type="region of interest" description="Disordered" evidence="1">
    <location>
        <begin position="400"/>
        <end position="424"/>
    </location>
</feature>
<evidence type="ECO:0000313" key="2">
    <source>
        <dbReference type="EnsemblMetazoa" id="PPA28523.1"/>
    </source>
</evidence>
<reference evidence="2" key="2">
    <citation type="submission" date="2022-06" db="UniProtKB">
        <authorList>
            <consortium name="EnsemblMetazoa"/>
        </authorList>
    </citation>
    <scope>IDENTIFICATION</scope>
    <source>
        <strain evidence="2">PS312</strain>
    </source>
</reference>
<feature type="compositionally biased region" description="Low complexity" evidence="1">
    <location>
        <begin position="521"/>
        <end position="531"/>
    </location>
</feature>
<dbReference type="GO" id="GO:0000209">
    <property type="term" value="P:protein polyubiquitination"/>
    <property type="evidence" value="ECO:0000318"/>
    <property type="project" value="GO_Central"/>
</dbReference>
<dbReference type="CDD" id="cd16524">
    <property type="entry name" value="RING-HC_NHL-1-like"/>
    <property type="match status" value="1"/>
</dbReference>
<dbReference type="PANTHER" id="PTHR24104">
    <property type="entry name" value="E3 UBIQUITIN-PROTEIN LIGASE NHLRC1-RELATED"/>
    <property type="match status" value="1"/>
</dbReference>
<protein>
    <submittedName>
        <fullName evidence="2">Nhl-1</fullName>
    </submittedName>
</protein>
<dbReference type="FunFam" id="2.120.10.30:FF:000037">
    <property type="entry name" value="Uncharacterized protein, isoform E"/>
    <property type="match status" value="1"/>
</dbReference>
<dbReference type="Proteomes" id="UP000005239">
    <property type="component" value="Unassembled WGS sequence"/>
</dbReference>
<sequence>MEDTREAREKVRALMETRPSARPPDFVNPLEKIEQLLTCPICLDRYKVPKLLPCQHTFCLPCLESCAESAGRLLKCPECRAEHNIPYEGVKAFQTNYTLTGFLDIHLQATNESSAQIEEYIHRYNLERCKICDEKSECDMCAHCDRRACKECRNSHMEMLKRDLGRLLNQVKRLSNRIIEASDGVAKGMELTTLNCETTKTEVKEYFHRYQRELKKREEHLLFEIDQFQNNESRVMSNLRDVLELESSNMSEAVSRLEAALKGECTIDDVDLVKYKNTFTEGLEYLRNFQPDAEELFCKKLRFAPGDDAAKLPQAISTFGDLTVLVPQFAGRYLPLENSYLPRPFRVGLESDLYRGSRVKEDDAPMPSTRTTLRYGQRAITEEETSLRYRRRQALEDEAWNRLNNGGSPAHSRSPWTRSPVPEVHVAPPPPSVAAVERPPAPRIAPIMAASVPPPSAAKPPAPPPSAIPRPPLANTVVAAKPPLPRQRSSTDDTSLNEKIERIRSAHEKARSSGLPPPPSSATESASSAADSSEEAEASDEPAIASASTATAPRSRIRIICRASSVTRADESSLLSVNTGASSEDEPPPSPIPIQHYPGEGESLFSQAIRDLSPPTTPTSRVPRGSSAAARDDDSPPTTPAWLARRRARFSRSKTNPDLAAAFGIAAGASPRVQQLLEQRRQSRLDSSTVVRAGVAPTQVYNEEGELVPAPASMADGTRRRRPSLAREAAEYRKIPTRVFGKKGAKEGELNWPRGLAALPGGLIAVADSSNHRVCVLNAADGRVARVVGAYGTGNGQLDSCAGVAAGRGRQIVVTDRYNHRVVVFDSEGEVVHTWGGHGPSNGRFNNPWGVAVDEGGTIYVVDKDNHRVQMFDKQGNYLGKFGTLGHADGQLNTPLFVAISRLNQEVLVTDSCNNRVCVFDTHGVYKYSFGEEGFQAGQFKLPRGIAVDQKGNVIVADSGNNRVQVFSSSGEFIATFGSWGSGAGQLKGVEAVTVLNDGSIVVSDRDNHRVQAIRMRFNKPPQGSRTDSNTYQMRNVWVSGRGMRGDGLEDNAMETAGNKKTEANKLENQCTFRLRNLKPVIVEIIGSRNPLGDLLKKLDSISHEEISSLFDSVRSVIIHEASCSAATVCDFLRRLTILSSFSISGVDYTQSEWDDVARTLQKLNVRCLSAGCGPVCSLTRSLNVEMLHLAGQPGVRLADLLVSPKQTETAKTTTNRQTCTTPLVTVKTLFCSEIDFENATEGAAEQLLNVIPTLFPRMESLIFDWNMVDPALTIDENAKKIMNAICALRSKLSLSMVAIIAYTPCGETKHAAGNLARLLSSEFHQVSLVTFATRGVPIENHNFSLIVGGESVDARSTLTHLIVQRRSSIITAAQSMLLIDSESILHQTGSIIDFGGFDQKYIVREIEAKDKEFAQQTDERIALAFQVFLRTIKHQEAAVLSAIRSMYSAYSSRSRIVYL</sequence>
<dbReference type="Pfam" id="PF00097">
    <property type="entry name" value="zf-C3HC4"/>
    <property type="match status" value="1"/>
</dbReference>
<feature type="compositionally biased region" description="Basic and acidic residues" evidence="1">
    <location>
        <begin position="496"/>
        <end position="511"/>
    </location>
</feature>
<dbReference type="GO" id="GO:0061630">
    <property type="term" value="F:ubiquitin protein ligase activity"/>
    <property type="evidence" value="ECO:0000318"/>
    <property type="project" value="GO_Central"/>
</dbReference>
<organism evidence="2 3">
    <name type="scientific">Pristionchus pacificus</name>
    <name type="common">Parasitic nematode worm</name>
    <dbReference type="NCBI Taxonomy" id="54126"/>
    <lineage>
        <taxon>Eukaryota</taxon>
        <taxon>Metazoa</taxon>
        <taxon>Ecdysozoa</taxon>
        <taxon>Nematoda</taxon>
        <taxon>Chromadorea</taxon>
        <taxon>Rhabditida</taxon>
        <taxon>Rhabditina</taxon>
        <taxon>Diplogasteromorpha</taxon>
        <taxon>Diplogasteroidea</taxon>
        <taxon>Neodiplogasteridae</taxon>
        <taxon>Pristionchus</taxon>
    </lineage>
</organism>
<dbReference type="SUPFAM" id="SSF101898">
    <property type="entry name" value="NHL repeat"/>
    <property type="match status" value="1"/>
</dbReference>
<evidence type="ECO:0000313" key="3">
    <source>
        <dbReference type="Proteomes" id="UP000005239"/>
    </source>
</evidence>
<feature type="compositionally biased region" description="Pro residues" evidence="1">
    <location>
        <begin position="452"/>
        <end position="472"/>
    </location>
</feature>
<accession>A0A8R1YHP1</accession>
<dbReference type="PANTHER" id="PTHR24104:SF47">
    <property type="entry name" value="E3 UBIQUITIN-PROTEIN LIGASE NHLRC1"/>
    <property type="match status" value="1"/>
</dbReference>
<evidence type="ECO:0000256" key="1">
    <source>
        <dbReference type="SAM" id="MobiDB-lite"/>
    </source>
</evidence>